<reference evidence="1 2" key="1">
    <citation type="journal article" date="2023" name="Nucleic Acids Res.">
        <title>The hologenome of Daphnia magna reveals possible DNA methylation and microbiome-mediated evolution of the host genome.</title>
        <authorList>
            <person name="Chaturvedi A."/>
            <person name="Li X."/>
            <person name="Dhandapani V."/>
            <person name="Marshall H."/>
            <person name="Kissane S."/>
            <person name="Cuenca-Cambronero M."/>
            <person name="Asole G."/>
            <person name="Calvet F."/>
            <person name="Ruiz-Romero M."/>
            <person name="Marangio P."/>
            <person name="Guigo R."/>
            <person name="Rago D."/>
            <person name="Mirbahai L."/>
            <person name="Eastwood N."/>
            <person name="Colbourne J.K."/>
            <person name="Zhou J."/>
            <person name="Mallon E."/>
            <person name="Orsini L."/>
        </authorList>
    </citation>
    <scope>NUCLEOTIDE SEQUENCE [LARGE SCALE GENOMIC DNA]</scope>
    <source>
        <strain evidence="1">LRV0_1</strain>
    </source>
</reference>
<name>A0ABQ9YS25_9CRUS</name>
<evidence type="ECO:0000313" key="1">
    <source>
        <dbReference type="EMBL" id="KAK4003420.1"/>
    </source>
</evidence>
<dbReference type="EMBL" id="JAOYFB010000001">
    <property type="protein sequence ID" value="KAK4003420.1"/>
    <property type="molecule type" value="Genomic_DNA"/>
</dbReference>
<evidence type="ECO:0000313" key="2">
    <source>
        <dbReference type="Proteomes" id="UP001234178"/>
    </source>
</evidence>
<comment type="caution">
    <text evidence="1">The sequence shown here is derived from an EMBL/GenBank/DDBJ whole genome shotgun (WGS) entry which is preliminary data.</text>
</comment>
<organism evidence="1 2">
    <name type="scientific">Daphnia magna</name>
    <dbReference type="NCBI Taxonomy" id="35525"/>
    <lineage>
        <taxon>Eukaryota</taxon>
        <taxon>Metazoa</taxon>
        <taxon>Ecdysozoa</taxon>
        <taxon>Arthropoda</taxon>
        <taxon>Crustacea</taxon>
        <taxon>Branchiopoda</taxon>
        <taxon>Diplostraca</taxon>
        <taxon>Cladocera</taxon>
        <taxon>Anomopoda</taxon>
        <taxon>Daphniidae</taxon>
        <taxon>Daphnia</taxon>
    </lineage>
</organism>
<protein>
    <submittedName>
        <fullName evidence="1">Uncharacterized protein</fullName>
    </submittedName>
</protein>
<accession>A0ABQ9YS25</accession>
<gene>
    <name evidence="1" type="ORF">OUZ56_005186</name>
</gene>
<dbReference type="Proteomes" id="UP001234178">
    <property type="component" value="Unassembled WGS sequence"/>
</dbReference>
<sequence>MRGSSIFFLFLPVGNKIEVGGGGCINFLVEDEEENPVTPLFAPQKPIGTMSHSISFPLFPGTHQVDN</sequence>
<proteinExistence type="predicted"/>
<keyword evidence="2" id="KW-1185">Reference proteome</keyword>